<evidence type="ECO:0000256" key="3">
    <source>
        <dbReference type="ARBA" id="ARBA00022692"/>
    </source>
</evidence>
<feature type="transmembrane region" description="Helical" evidence="6">
    <location>
        <begin position="213"/>
        <end position="237"/>
    </location>
</feature>
<feature type="transmembrane region" description="Helical" evidence="6">
    <location>
        <begin position="513"/>
        <end position="532"/>
    </location>
</feature>
<evidence type="ECO:0000256" key="4">
    <source>
        <dbReference type="ARBA" id="ARBA00022989"/>
    </source>
</evidence>
<evidence type="ECO:0000259" key="7">
    <source>
        <dbReference type="PROSITE" id="PS50850"/>
    </source>
</evidence>
<dbReference type="AlphaFoldDB" id="A0A4S9KCK1"/>
<protein>
    <submittedName>
        <fullName evidence="8">MFS general substrate transporter</fullName>
    </submittedName>
</protein>
<comment type="subcellular location">
    <subcellularLocation>
        <location evidence="1">Membrane</location>
        <topology evidence="1">Multi-pass membrane protein</topology>
    </subcellularLocation>
</comment>
<feature type="transmembrane region" description="Helical" evidence="6">
    <location>
        <begin position="79"/>
        <end position="101"/>
    </location>
</feature>
<proteinExistence type="predicted"/>
<dbReference type="Gene3D" id="1.20.1250.20">
    <property type="entry name" value="MFS general substrate transporter like domains"/>
    <property type="match status" value="1"/>
</dbReference>
<feature type="transmembrane region" description="Helical" evidence="6">
    <location>
        <begin position="40"/>
        <end position="67"/>
    </location>
</feature>
<dbReference type="Pfam" id="PF07690">
    <property type="entry name" value="MFS_1"/>
    <property type="match status" value="1"/>
</dbReference>
<feature type="transmembrane region" description="Helical" evidence="6">
    <location>
        <begin position="381"/>
        <end position="404"/>
    </location>
</feature>
<evidence type="ECO:0000256" key="6">
    <source>
        <dbReference type="SAM" id="Phobius"/>
    </source>
</evidence>
<comment type="caution">
    <text evidence="8">The sequence shown here is derived from an EMBL/GenBank/DDBJ whole genome shotgun (WGS) entry which is preliminary data.</text>
</comment>
<feature type="domain" description="Major facilitator superfamily (MFS) profile" evidence="7">
    <location>
        <begin position="41"/>
        <end position="536"/>
    </location>
</feature>
<dbReference type="PANTHER" id="PTHR23504:SF15">
    <property type="entry name" value="MAJOR FACILITATOR SUPERFAMILY (MFS) PROFILE DOMAIN-CONTAINING PROTEIN"/>
    <property type="match status" value="1"/>
</dbReference>
<dbReference type="PANTHER" id="PTHR23504">
    <property type="entry name" value="MAJOR FACILITATOR SUPERFAMILY DOMAIN-CONTAINING PROTEIN 10"/>
    <property type="match status" value="1"/>
</dbReference>
<dbReference type="SUPFAM" id="SSF103473">
    <property type="entry name" value="MFS general substrate transporter"/>
    <property type="match status" value="1"/>
</dbReference>
<dbReference type="CDD" id="cd17330">
    <property type="entry name" value="MFS_SLC46_TetA_like"/>
    <property type="match status" value="1"/>
</dbReference>
<name>A0A4S9KCK1_AURPU</name>
<keyword evidence="2" id="KW-0813">Transport</keyword>
<feature type="transmembrane region" description="Helical" evidence="6">
    <location>
        <begin position="174"/>
        <end position="193"/>
    </location>
</feature>
<dbReference type="InterPro" id="IPR020846">
    <property type="entry name" value="MFS_dom"/>
</dbReference>
<evidence type="ECO:0000256" key="5">
    <source>
        <dbReference type="ARBA" id="ARBA00023136"/>
    </source>
</evidence>
<dbReference type="InterPro" id="IPR036259">
    <property type="entry name" value="MFS_trans_sf"/>
</dbReference>
<evidence type="ECO:0000313" key="9">
    <source>
        <dbReference type="Proteomes" id="UP000306584"/>
    </source>
</evidence>
<dbReference type="PROSITE" id="PS50850">
    <property type="entry name" value="MFS"/>
    <property type="match status" value="1"/>
</dbReference>
<reference evidence="8 9" key="1">
    <citation type="submission" date="2018-10" db="EMBL/GenBank/DDBJ databases">
        <title>Fifty Aureobasidium pullulans genomes reveal a recombining polyextremotolerant generalist.</title>
        <authorList>
            <person name="Gostincar C."/>
            <person name="Turk M."/>
            <person name="Zajc J."/>
            <person name="Gunde-Cimerman N."/>
        </authorList>
    </citation>
    <scope>NUCLEOTIDE SEQUENCE [LARGE SCALE GENOMIC DNA]</scope>
    <source>
        <strain evidence="8 9">EXF-6604</strain>
    </source>
</reference>
<feature type="transmembrane region" description="Helical" evidence="6">
    <location>
        <begin position="138"/>
        <end position="162"/>
    </location>
</feature>
<organism evidence="8 9">
    <name type="scientific">Aureobasidium pullulans</name>
    <name type="common">Black yeast</name>
    <name type="synonym">Pullularia pullulans</name>
    <dbReference type="NCBI Taxonomy" id="5580"/>
    <lineage>
        <taxon>Eukaryota</taxon>
        <taxon>Fungi</taxon>
        <taxon>Dikarya</taxon>
        <taxon>Ascomycota</taxon>
        <taxon>Pezizomycotina</taxon>
        <taxon>Dothideomycetes</taxon>
        <taxon>Dothideomycetidae</taxon>
        <taxon>Dothideales</taxon>
        <taxon>Saccotheciaceae</taxon>
        <taxon>Aureobasidium</taxon>
    </lineage>
</organism>
<keyword evidence="3 6" id="KW-0812">Transmembrane</keyword>
<evidence type="ECO:0000313" key="8">
    <source>
        <dbReference type="EMBL" id="THY12649.1"/>
    </source>
</evidence>
<keyword evidence="4 6" id="KW-1133">Transmembrane helix</keyword>
<feature type="transmembrane region" description="Helical" evidence="6">
    <location>
        <begin position="416"/>
        <end position="437"/>
    </location>
</feature>
<dbReference type="EMBL" id="QZBD01000498">
    <property type="protein sequence ID" value="THY12649.1"/>
    <property type="molecule type" value="Genomic_DNA"/>
</dbReference>
<feature type="transmembrane region" description="Helical" evidence="6">
    <location>
        <begin position="113"/>
        <end position="132"/>
    </location>
</feature>
<dbReference type="Proteomes" id="UP000306584">
    <property type="component" value="Unassembled WGS sequence"/>
</dbReference>
<accession>A0A4S9KCK1</accession>
<evidence type="ECO:0000256" key="2">
    <source>
        <dbReference type="ARBA" id="ARBA00022448"/>
    </source>
</evidence>
<keyword evidence="5 6" id="KW-0472">Membrane</keyword>
<dbReference type="GO" id="GO:0016020">
    <property type="term" value="C:membrane"/>
    <property type="evidence" value="ECO:0007669"/>
    <property type="project" value="UniProtKB-SubCell"/>
</dbReference>
<sequence>MSPSHAQHRRVQQHSSAFPTRQLFVLGMPRSLFLVPSVQLAYISAALCRICEPIAFMSIFPYVYYMISSFHITNDEKQISLYAGMVTSAFAFAEFSTGVLWGRLSDKVGRKPILLMGLAGTGISMIAFGFSPNLATALIARALGGLLNGNIGVLQTTVAEVVTVEAHQARAYSIMPFVWCLGSIVGSGLGGTLADPVRNYPGYFEHGSLFDKFPYLLPNLVCAGVVIFGMVVGILFLEETHEDLKDRRDYGLDIGDWLLDFFRPNQIDEKAGETLALFEDVPPGYSSSESSPALNPILVGELPNEAQPASPQLAGSSRRDAAVSNAFTWQVCLNIVGYGILAYHTISAEQLLPVLFSLPESHEAPSLPFQFSGGFALPTKVIGFILSAQGFIQMFATLFVFPFVNRKIGSLATFRLVILSYPILYLMVPYLTLVPTALRMPCIYFVLVWKVTAQALSYPSLAIMLANAAPSKKVLGTLNGVAASSASLCRAFGPTLSGLVQSLGLSVGVLGLPWWANSFVALIGAVLSLRMVEEKRRYSKAQEANLDSEDLPFLDADVLESVPSEDIRT</sequence>
<evidence type="ECO:0000256" key="1">
    <source>
        <dbReference type="ARBA" id="ARBA00004141"/>
    </source>
</evidence>
<feature type="transmembrane region" description="Helical" evidence="6">
    <location>
        <begin position="326"/>
        <end position="346"/>
    </location>
</feature>
<gene>
    <name evidence="8" type="ORF">D6D01_08550</name>
</gene>
<dbReference type="InterPro" id="IPR011701">
    <property type="entry name" value="MFS"/>
</dbReference>
<dbReference type="GO" id="GO:0022857">
    <property type="term" value="F:transmembrane transporter activity"/>
    <property type="evidence" value="ECO:0007669"/>
    <property type="project" value="InterPro"/>
</dbReference>